<feature type="transmembrane region" description="Helical" evidence="2">
    <location>
        <begin position="114"/>
        <end position="133"/>
    </location>
</feature>
<evidence type="ECO:0000313" key="5">
    <source>
        <dbReference type="Proteomes" id="UP000011715"/>
    </source>
</evidence>
<keyword evidence="2" id="KW-1133">Transmembrane helix</keyword>
<dbReference type="EMBL" id="GL876967">
    <property type="protein sequence ID" value="KLU82952.1"/>
    <property type="molecule type" value="Genomic_DNA"/>
</dbReference>
<accession>A0A0C4DQ81</accession>
<dbReference type="AlphaFoldDB" id="A0A0C4DQ81"/>
<feature type="transmembrane region" description="Helical" evidence="2">
    <location>
        <begin position="74"/>
        <end position="94"/>
    </location>
</feature>
<sequence>MTRAQQDKKRKGWRTQPSPSRTQERGHFSTSRAVGVVQRERYTLITPEAARQRHGCFAFSGRSIRRGWLSAGPFSRLISFLFSFSFLFLFLLLLDLSHSSRPYPISPLGPFSTIPSALYCLFFAPSLFPVWPVH</sequence>
<feature type="region of interest" description="Disordered" evidence="1">
    <location>
        <begin position="1"/>
        <end position="34"/>
    </location>
</feature>
<evidence type="ECO:0000313" key="4">
    <source>
        <dbReference type="EnsemblFungi" id="MAPG_02019T0"/>
    </source>
</evidence>
<protein>
    <recommendedName>
        <fullName evidence="6">Transmembrane protein</fullName>
    </recommendedName>
</protein>
<evidence type="ECO:0000313" key="3">
    <source>
        <dbReference type="EMBL" id="KLU82952.1"/>
    </source>
</evidence>
<reference evidence="3" key="1">
    <citation type="submission" date="2010-05" db="EMBL/GenBank/DDBJ databases">
        <title>The Genome Sequence of Magnaporthe poae strain ATCC 64411.</title>
        <authorList>
            <consortium name="The Broad Institute Genome Sequencing Platform"/>
            <consortium name="Broad Institute Genome Sequencing Center for Infectious Disease"/>
            <person name="Ma L.-J."/>
            <person name="Dead R."/>
            <person name="Young S."/>
            <person name="Zeng Q."/>
            <person name="Koehrsen M."/>
            <person name="Alvarado L."/>
            <person name="Berlin A."/>
            <person name="Chapman S.B."/>
            <person name="Chen Z."/>
            <person name="Freedman E."/>
            <person name="Gellesch M."/>
            <person name="Goldberg J."/>
            <person name="Griggs A."/>
            <person name="Gujja S."/>
            <person name="Heilman E.R."/>
            <person name="Heiman D."/>
            <person name="Hepburn T."/>
            <person name="Howarth C."/>
            <person name="Jen D."/>
            <person name="Larson L."/>
            <person name="Mehta T."/>
            <person name="Neiman D."/>
            <person name="Pearson M."/>
            <person name="Roberts A."/>
            <person name="Saif S."/>
            <person name="Shea T."/>
            <person name="Shenoy N."/>
            <person name="Sisk P."/>
            <person name="Stolte C."/>
            <person name="Sykes S."/>
            <person name="Walk T."/>
            <person name="White J."/>
            <person name="Yandava C."/>
            <person name="Haas B."/>
            <person name="Nusbaum C."/>
            <person name="Birren B."/>
        </authorList>
    </citation>
    <scope>NUCLEOTIDE SEQUENCE</scope>
    <source>
        <strain evidence="3">ATCC 64411</strain>
    </source>
</reference>
<proteinExistence type="predicted"/>
<dbReference type="EnsemblFungi" id="MAPG_02019T0">
    <property type="protein sequence ID" value="MAPG_02019T0"/>
    <property type="gene ID" value="MAPG_02019"/>
</dbReference>
<evidence type="ECO:0000256" key="1">
    <source>
        <dbReference type="SAM" id="MobiDB-lite"/>
    </source>
</evidence>
<reference evidence="4" key="4">
    <citation type="journal article" date="2015" name="G3 (Bethesda)">
        <title>Genome sequences of three phytopathogenic species of the Magnaporthaceae family of fungi.</title>
        <authorList>
            <person name="Okagaki L.H."/>
            <person name="Nunes C.C."/>
            <person name="Sailsbery J."/>
            <person name="Clay B."/>
            <person name="Brown D."/>
            <person name="John T."/>
            <person name="Oh Y."/>
            <person name="Young N."/>
            <person name="Fitzgerald M."/>
            <person name="Haas B.J."/>
            <person name="Zeng Q."/>
            <person name="Young S."/>
            <person name="Adiconis X."/>
            <person name="Fan L."/>
            <person name="Levin J.Z."/>
            <person name="Mitchell T.K."/>
            <person name="Okubara P.A."/>
            <person name="Farman M.L."/>
            <person name="Kohn L.M."/>
            <person name="Birren B."/>
            <person name="Ma L.-J."/>
            <person name="Dean R.A."/>
        </authorList>
    </citation>
    <scope>NUCLEOTIDE SEQUENCE</scope>
    <source>
        <strain evidence="4">ATCC 64411 / 73-15</strain>
    </source>
</reference>
<reference evidence="5" key="2">
    <citation type="submission" date="2010-05" db="EMBL/GenBank/DDBJ databases">
        <title>The genome sequence of Magnaporthe poae strain ATCC 64411.</title>
        <authorList>
            <person name="Ma L.-J."/>
            <person name="Dead R."/>
            <person name="Young S."/>
            <person name="Zeng Q."/>
            <person name="Koehrsen M."/>
            <person name="Alvarado L."/>
            <person name="Berlin A."/>
            <person name="Chapman S.B."/>
            <person name="Chen Z."/>
            <person name="Freedman E."/>
            <person name="Gellesch M."/>
            <person name="Goldberg J."/>
            <person name="Griggs A."/>
            <person name="Gujja S."/>
            <person name="Heilman E.R."/>
            <person name="Heiman D."/>
            <person name="Hepburn T."/>
            <person name="Howarth C."/>
            <person name="Jen D."/>
            <person name="Larson L."/>
            <person name="Mehta T."/>
            <person name="Neiman D."/>
            <person name="Pearson M."/>
            <person name="Roberts A."/>
            <person name="Saif S."/>
            <person name="Shea T."/>
            <person name="Shenoy N."/>
            <person name="Sisk P."/>
            <person name="Stolte C."/>
            <person name="Sykes S."/>
            <person name="Walk T."/>
            <person name="White J."/>
            <person name="Yandava C."/>
            <person name="Haas B."/>
            <person name="Nusbaum C."/>
            <person name="Birren B."/>
        </authorList>
    </citation>
    <scope>NUCLEOTIDE SEQUENCE [LARGE SCALE GENOMIC DNA]</scope>
    <source>
        <strain evidence="5">ATCC 64411 / 73-15</strain>
    </source>
</reference>
<dbReference type="EMBL" id="ADBL01000512">
    <property type="status" value="NOT_ANNOTATED_CDS"/>
    <property type="molecule type" value="Genomic_DNA"/>
</dbReference>
<keyword evidence="5" id="KW-1185">Reference proteome</keyword>
<name>A0A0C4DQ81_MAGP6</name>
<evidence type="ECO:0000256" key="2">
    <source>
        <dbReference type="SAM" id="Phobius"/>
    </source>
</evidence>
<organism evidence="4 5">
    <name type="scientific">Magnaporthiopsis poae (strain ATCC 64411 / 73-15)</name>
    <name type="common">Kentucky bluegrass fungus</name>
    <name type="synonym">Magnaporthe poae</name>
    <dbReference type="NCBI Taxonomy" id="644358"/>
    <lineage>
        <taxon>Eukaryota</taxon>
        <taxon>Fungi</taxon>
        <taxon>Dikarya</taxon>
        <taxon>Ascomycota</taxon>
        <taxon>Pezizomycotina</taxon>
        <taxon>Sordariomycetes</taxon>
        <taxon>Sordariomycetidae</taxon>
        <taxon>Magnaporthales</taxon>
        <taxon>Magnaporthaceae</taxon>
        <taxon>Magnaporthiopsis</taxon>
    </lineage>
</organism>
<keyword evidence="2" id="KW-0472">Membrane</keyword>
<dbReference type="Proteomes" id="UP000011715">
    <property type="component" value="Unassembled WGS sequence"/>
</dbReference>
<reference evidence="3" key="3">
    <citation type="submission" date="2011-03" db="EMBL/GenBank/DDBJ databases">
        <title>Annotation of Magnaporthe poae ATCC 64411.</title>
        <authorList>
            <person name="Ma L.-J."/>
            <person name="Dead R."/>
            <person name="Young S.K."/>
            <person name="Zeng Q."/>
            <person name="Gargeya S."/>
            <person name="Fitzgerald M."/>
            <person name="Haas B."/>
            <person name="Abouelleil A."/>
            <person name="Alvarado L."/>
            <person name="Arachchi H.M."/>
            <person name="Berlin A."/>
            <person name="Brown A."/>
            <person name="Chapman S.B."/>
            <person name="Chen Z."/>
            <person name="Dunbar C."/>
            <person name="Freedman E."/>
            <person name="Gearin G."/>
            <person name="Gellesch M."/>
            <person name="Goldberg J."/>
            <person name="Griggs A."/>
            <person name="Gujja S."/>
            <person name="Heiman D."/>
            <person name="Howarth C."/>
            <person name="Larson L."/>
            <person name="Lui A."/>
            <person name="MacDonald P.J.P."/>
            <person name="Mehta T."/>
            <person name="Montmayeur A."/>
            <person name="Murphy C."/>
            <person name="Neiman D."/>
            <person name="Pearson M."/>
            <person name="Priest M."/>
            <person name="Roberts A."/>
            <person name="Saif S."/>
            <person name="Shea T."/>
            <person name="Shenoy N."/>
            <person name="Sisk P."/>
            <person name="Stolte C."/>
            <person name="Sykes S."/>
            <person name="Yandava C."/>
            <person name="Wortman J."/>
            <person name="Nusbaum C."/>
            <person name="Birren B."/>
        </authorList>
    </citation>
    <scope>NUCLEOTIDE SEQUENCE</scope>
    <source>
        <strain evidence="3">ATCC 64411</strain>
    </source>
</reference>
<keyword evidence="2" id="KW-0812">Transmembrane</keyword>
<dbReference type="VEuPathDB" id="FungiDB:MAPG_02019"/>
<evidence type="ECO:0008006" key="6">
    <source>
        <dbReference type="Google" id="ProtNLM"/>
    </source>
</evidence>
<gene>
    <name evidence="3" type="ORF">MAPG_02019</name>
</gene>
<reference evidence="4" key="5">
    <citation type="submission" date="2015-06" db="UniProtKB">
        <authorList>
            <consortium name="EnsemblFungi"/>
        </authorList>
    </citation>
    <scope>IDENTIFICATION</scope>
    <source>
        <strain evidence="4">ATCC 64411</strain>
    </source>
</reference>